<feature type="transmembrane region" description="Helical" evidence="1">
    <location>
        <begin position="160"/>
        <end position="184"/>
    </location>
</feature>
<name>A0A9D1UDA0_9FIRM</name>
<comment type="caution">
    <text evidence="2">The sequence shown here is derived from an EMBL/GenBank/DDBJ whole genome shotgun (WGS) entry which is preliminary data.</text>
</comment>
<reference evidence="2" key="1">
    <citation type="journal article" date="2021" name="PeerJ">
        <title>Extensive microbial diversity within the chicken gut microbiome revealed by metagenomics and culture.</title>
        <authorList>
            <person name="Gilroy R."/>
            <person name="Ravi A."/>
            <person name="Getino M."/>
            <person name="Pursley I."/>
            <person name="Horton D.L."/>
            <person name="Alikhan N.F."/>
            <person name="Baker D."/>
            <person name="Gharbi K."/>
            <person name="Hall N."/>
            <person name="Watson M."/>
            <person name="Adriaenssens E.M."/>
            <person name="Foster-Nyarko E."/>
            <person name="Jarju S."/>
            <person name="Secka A."/>
            <person name="Antonio M."/>
            <person name="Oren A."/>
            <person name="Chaudhuri R.R."/>
            <person name="La Ragione R."/>
            <person name="Hildebrand F."/>
            <person name="Pallen M.J."/>
        </authorList>
    </citation>
    <scope>NUCLEOTIDE SEQUENCE</scope>
    <source>
        <strain evidence="2">ChiSxjej1B13-11762</strain>
    </source>
</reference>
<protein>
    <submittedName>
        <fullName evidence="2">Uncharacterized protein</fullName>
    </submittedName>
</protein>
<reference evidence="2" key="2">
    <citation type="submission" date="2021-04" db="EMBL/GenBank/DDBJ databases">
        <authorList>
            <person name="Gilroy R."/>
        </authorList>
    </citation>
    <scope>NUCLEOTIDE SEQUENCE</scope>
    <source>
        <strain evidence="2">ChiSxjej1B13-11762</strain>
    </source>
</reference>
<proteinExistence type="predicted"/>
<dbReference type="AlphaFoldDB" id="A0A9D1UDA0"/>
<feature type="transmembrane region" description="Helical" evidence="1">
    <location>
        <begin position="196"/>
        <end position="221"/>
    </location>
</feature>
<dbReference type="Proteomes" id="UP000824263">
    <property type="component" value="Unassembled WGS sequence"/>
</dbReference>
<keyword evidence="1" id="KW-0812">Transmembrane</keyword>
<keyword evidence="1" id="KW-1133">Transmembrane helix</keyword>
<keyword evidence="1" id="KW-0472">Membrane</keyword>
<evidence type="ECO:0000313" key="2">
    <source>
        <dbReference type="EMBL" id="HIW83562.1"/>
    </source>
</evidence>
<feature type="transmembrane region" description="Helical" evidence="1">
    <location>
        <begin position="16"/>
        <end position="36"/>
    </location>
</feature>
<feature type="transmembrane region" description="Helical" evidence="1">
    <location>
        <begin position="56"/>
        <end position="80"/>
    </location>
</feature>
<gene>
    <name evidence="2" type="ORF">H9873_04485</name>
</gene>
<evidence type="ECO:0000256" key="1">
    <source>
        <dbReference type="SAM" id="Phobius"/>
    </source>
</evidence>
<dbReference type="EMBL" id="DXGF01000084">
    <property type="protein sequence ID" value="HIW83562.1"/>
    <property type="molecule type" value="Genomic_DNA"/>
</dbReference>
<feature type="transmembrane region" description="Helical" evidence="1">
    <location>
        <begin position="101"/>
        <end position="127"/>
    </location>
</feature>
<accession>A0A9D1UDA0</accession>
<evidence type="ECO:0000313" key="3">
    <source>
        <dbReference type="Proteomes" id="UP000824263"/>
    </source>
</evidence>
<organism evidence="2 3">
    <name type="scientific">Candidatus Dorea gallistercoris</name>
    <dbReference type="NCBI Taxonomy" id="2838542"/>
    <lineage>
        <taxon>Bacteria</taxon>
        <taxon>Bacillati</taxon>
        <taxon>Bacillota</taxon>
        <taxon>Clostridia</taxon>
        <taxon>Lachnospirales</taxon>
        <taxon>Lachnospiraceae</taxon>
        <taxon>Dorea</taxon>
    </lineage>
</organism>
<sequence length="275" mass="30196">MLGKLIKYDLKSTSKILILVHGFLLLSALFMRLFITGQLQAESMSEGSELLLTLTILLYTLLIMGASFATSIIIAVRFYKNLFSDEGYLTNTLPVKRGTHLLAKTISGGIWAVIDLILLFLSIYIVAFPPMVMELYQEHESEILEALGFTGAYALPSTPVLLLFLAAVCILSGLSSVAMIYASIALGQLFASHRVVGAVACYFAISTVFSMISYATTMIIGLSTDAFVTTDENTGMNLGRYIFGILEFSTVWAVITGIILYIVTWRLLDRKLNLP</sequence>
<feature type="transmembrane region" description="Helical" evidence="1">
    <location>
        <begin position="241"/>
        <end position="263"/>
    </location>
</feature>